<feature type="region of interest" description="Disordered" evidence="2">
    <location>
        <begin position="94"/>
        <end position="114"/>
    </location>
</feature>
<feature type="compositionally biased region" description="Low complexity" evidence="2">
    <location>
        <begin position="152"/>
        <end position="167"/>
    </location>
</feature>
<feature type="region of interest" description="Disordered" evidence="2">
    <location>
        <begin position="127"/>
        <end position="188"/>
    </location>
</feature>
<evidence type="ECO:0000256" key="2">
    <source>
        <dbReference type="SAM" id="MobiDB-lite"/>
    </source>
</evidence>
<keyword evidence="4" id="KW-0695">RNA-directed DNA polymerase</keyword>
<dbReference type="EMBL" id="BQNB010010390">
    <property type="protein sequence ID" value="GJS76651.1"/>
    <property type="molecule type" value="Genomic_DNA"/>
</dbReference>
<name>A0ABQ4YI56_9ASTR</name>
<gene>
    <name evidence="4" type="ORF">Tco_0726532</name>
</gene>
<sequence>MAQSLMDQVTQDLGEKTIDNKRKWEGNNNNNNNNNNNYNQKKRQEVARVYTAGPTNKGKYAGNLPHCSKCNRHHNGPCSLTCNNYGKVGHMTKDCRSPARATNQGNKKNHRNPPTCYACREKGHYKNECPKAGNQGRGNQIRGNQNRKNHNQKQNQNRTRTSNQTETRIVDQNPNQENQIEETTSRNQIGNESYSRVYGLGGAVVQDNNVVTVIVCHEKHVRVPYKNEVLVVQGLRSGVRSEYRLSIISCIKTQKYIEKGCPVFLIQVTKKGTEEKQLKDLSIVRHFSEVFPEDLHGLPPRNRQVEFKIDLVPGAAPVVRAPYRLAPAEMKELSDQLKELSDKGFIRPSSSPWGAPVLFVKKKDGSFRMCIDYRELNKLTVKNRYPLTRCDDLFETKCNDQALLQRFDLNQRFIKGFSKIAKSLTMMTQKNKMFDWEEEAIGNFKLLKQKIYDAPILALPEDQNELNMRQQHWLELLSDYDCEICYHPEKANVIADALDRKERSSLLELEP</sequence>
<dbReference type="Pfam" id="PF00098">
    <property type="entry name" value="zf-CCHC"/>
    <property type="match status" value="1"/>
</dbReference>
<dbReference type="InterPro" id="IPR032567">
    <property type="entry name" value="RTL1-rel"/>
</dbReference>
<dbReference type="InterPro" id="IPR001878">
    <property type="entry name" value="Znf_CCHC"/>
</dbReference>
<dbReference type="Proteomes" id="UP001151760">
    <property type="component" value="Unassembled WGS sequence"/>
</dbReference>
<accession>A0ABQ4YI56</accession>
<keyword evidence="1" id="KW-0479">Metal-binding</keyword>
<feature type="compositionally biased region" description="Low complexity" evidence="2">
    <location>
        <begin position="27"/>
        <end position="39"/>
    </location>
</feature>
<feature type="compositionally biased region" description="Polar residues" evidence="2">
    <location>
        <begin position="1"/>
        <end position="11"/>
    </location>
</feature>
<dbReference type="PROSITE" id="PS50158">
    <property type="entry name" value="ZF_CCHC"/>
    <property type="match status" value="1"/>
</dbReference>
<dbReference type="SUPFAM" id="SSF56672">
    <property type="entry name" value="DNA/RNA polymerases"/>
    <property type="match status" value="1"/>
</dbReference>
<proteinExistence type="predicted"/>
<evidence type="ECO:0000313" key="5">
    <source>
        <dbReference type="Proteomes" id="UP001151760"/>
    </source>
</evidence>
<keyword evidence="4" id="KW-0808">Transferase</keyword>
<dbReference type="Gene3D" id="3.10.10.10">
    <property type="entry name" value="HIV Type 1 Reverse Transcriptase, subunit A, domain 1"/>
    <property type="match status" value="1"/>
</dbReference>
<dbReference type="PANTHER" id="PTHR15503">
    <property type="entry name" value="LDOC1 RELATED"/>
    <property type="match status" value="1"/>
</dbReference>
<dbReference type="PANTHER" id="PTHR15503:SF42">
    <property type="entry name" value="ZINC FINGER, CCHC-TYPE, RETROTRANSPOSON GAG DOMAIN, ASPARTIC PEPTIDASE DOMAIN PROTEIN-RELATED"/>
    <property type="match status" value="1"/>
</dbReference>
<protein>
    <submittedName>
        <fullName evidence="4">Reverse transcriptase domain-containing protein</fullName>
    </submittedName>
</protein>
<dbReference type="Gene3D" id="4.10.60.10">
    <property type="entry name" value="Zinc finger, CCHC-type"/>
    <property type="match status" value="1"/>
</dbReference>
<reference evidence="4" key="2">
    <citation type="submission" date="2022-01" db="EMBL/GenBank/DDBJ databases">
        <authorList>
            <person name="Yamashiro T."/>
            <person name="Shiraishi A."/>
            <person name="Satake H."/>
            <person name="Nakayama K."/>
        </authorList>
    </citation>
    <scope>NUCLEOTIDE SEQUENCE</scope>
</reference>
<dbReference type="GO" id="GO:0003964">
    <property type="term" value="F:RNA-directed DNA polymerase activity"/>
    <property type="evidence" value="ECO:0007669"/>
    <property type="project" value="UniProtKB-KW"/>
</dbReference>
<feature type="domain" description="CCHC-type" evidence="3">
    <location>
        <begin position="116"/>
        <end position="131"/>
    </location>
</feature>
<keyword evidence="4" id="KW-0548">Nucleotidyltransferase</keyword>
<feature type="compositionally biased region" description="Basic and acidic residues" evidence="2">
    <location>
        <begin position="13"/>
        <end position="25"/>
    </location>
</feature>
<keyword evidence="1" id="KW-0863">Zinc-finger</keyword>
<dbReference type="SUPFAM" id="SSF57756">
    <property type="entry name" value="Retrovirus zinc finger-like domains"/>
    <property type="match status" value="1"/>
</dbReference>
<feature type="region of interest" description="Disordered" evidence="2">
    <location>
        <begin position="1"/>
        <end position="41"/>
    </location>
</feature>
<feature type="compositionally biased region" description="Low complexity" evidence="2">
    <location>
        <begin position="133"/>
        <end position="144"/>
    </location>
</feature>
<dbReference type="Gene3D" id="3.30.70.270">
    <property type="match status" value="1"/>
</dbReference>
<keyword evidence="1" id="KW-0862">Zinc</keyword>
<dbReference type="InterPro" id="IPR043502">
    <property type="entry name" value="DNA/RNA_pol_sf"/>
</dbReference>
<dbReference type="SMART" id="SM00343">
    <property type="entry name" value="ZnF_C2HC"/>
    <property type="match status" value="2"/>
</dbReference>
<feature type="compositionally biased region" description="Polar residues" evidence="2">
    <location>
        <begin position="170"/>
        <end position="188"/>
    </location>
</feature>
<evidence type="ECO:0000313" key="4">
    <source>
        <dbReference type="EMBL" id="GJS76651.1"/>
    </source>
</evidence>
<comment type="caution">
    <text evidence="4">The sequence shown here is derived from an EMBL/GenBank/DDBJ whole genome shotgun (WGS) entry which is preliminary data.</text>
</comment>
<keyword evidence="5" id="KW-1185">Reference proteome</keyword>
<organism evidence="4 5">
    <name type="scientific">Tanacetum coccineum</name>
    <dbReference type="NCBI Taxonomy" id="301880"/>
    <lineage>
        <taxon>Eukaryota</taxon>
        <taxon>Viridiplantae</taxon>
        <taxon>Streptophyta</taxon>
        <taxon>Embryophyta</taxon>
        <taxon>Tracheophyta</taxon>
        <taxon>Spermatophyta</taxon>
        <taxon>Magnoliopsida</taxon>
        <taxon>eudicotyledons</taxon>
        <taxon>Gunneridae</taxon>
        <taxon>Pentapetalae</taxon>
        <taxon>asterids</taxon>
        <taxon>campanulids</taxon>
        <taxon>Asterales</taxon>
        <taxon>Asteraceae</taxon>
        <taxon>Asteroideae</taxon>
        <taxon>Anthemideae</taxon>
        <taxon>Anthemidinae</taxon>
        <taxon>Tanacetum</taxon>
    </lineage>
</organism>
<evidence type="ECO:0000259" key="3">
    <source>
        <dbReference type="PROSITE" id="PS50158"/>
    </source>
</evidence>
<reference evidence="4" key="1">
    <citation type="journal article" date="2022" name="Int. J. Mol. Sci.">
        <title>Draft Genome of Tanacetum Coccineum: Genomic Comparison of Closely Related Tanacetum-Family Plants.</title>
        <authorList>
            <person name="Yamashiro T."/>
            <person name="Shiraishi A."/>
            <person name="Nakayama K."/>
            <person name="Satake H."/>
        </authorList>
    </citation>
    <scope>NUCLEOTIDE SEQUENCE</scope>
</reference>
<evidence type="ECO:0000256" key="1">
    <source>
        <dbReference type="PROSITE-ProRule" id="PRU00047"/>
    </source>
</evidence>
<dbReference type="InterPro" id="IPR043128">
    <property type="entry name" value="Rev_trsase/Diguanyl_cyclase"/>
</dbReference>
<dbReference type="InterPro" id="IPR036875">
    <property type="entry name" value="Znf_CCHC_sf"/>
</dbReference>